<evidence type="ECO:0000256" key="1">
    <source>
        <dbReference type="ARBA" id="ARBA00004328"/>
    </source>
</evidence>
<comment type="subcellular location">
    <subcellularLocation>
        <location evidence="1">Virion</location>
    </subcellularLocation>
</comment>
<dbReference type="Pfam" id="PF09251">
    <property type="entry name" value="PhageP22-tail"/>
    <property type="match status" value="1"/>
</dbReference>
<accession>A0AB39C216</accession>
<organism evidence="5">
    <name type="scientific">Salmonella phage PMBT18</name>
    <dbReference type="NCBI Taxonomy" id="3229742"/>
    <lineage>
        <taxon>Viruses</taxon>
        <taxon>Duplodnaviria</taxon>
        <taxon>Heunggongvirae</taxon>
        <taxon>Uroviricota</taxon>
        <taxon>Caudoviricetes</taxon>
    </lineage>
</organism>
<dbReference type="InterPro" id="IPR011050">
    <property type="entry name" value="Pectin_lyase_fold/virulence"/>
</dbReference>
<reference evidence="5" key="1">
    <citation type="submission" date="2024-06" db="EMBL/GenBank/DDBJ databases">
        <title>This phage originates from the Bacteriophage catalogue of the Bacteriophage Competence Centre, Department of Microbiology und Biotechnology, Max Rubner-Institut, Kiel, Germany.</title>
        <authorList>
            <person name="Sprotte S."/>
            <person name="Brinks E."/>
            <person name="Hille F."/>
        </authorList>
    </citation>
    <scope>NUCLEOTIDE SEQUENCE</scope>
</reference>
<dbReference type="GO" id="GO:0019058">
    <property type="term" value="P:viral life cycle"/>
    <property type="evidence" value="ECO:0007669"/>
    <property type="project" value="UniProtKB-ARBA"/>
</dbReference>
<evidence type="ECO:0000313" key="5">
    <source>
        <dbReference type="EMBL" id="XDJ00159.1"/>
    </source>
</evidence>
<name>A0AB39C216_9CAUD</name>
<dbReference type="Gene3D" id="2.10.10.80">
    <property type="match status" value="1"/>
</dbReference>
<dbReference type="InterPro" id="IPR015331">
    <property type="entry name" value="P22_tailspike_C"/>
</dbReference>
<dbReference type="InterPro" id="IPR012332">
    <property type="entry name" value="Autotransporter_pectin_lyase_C"/>
</dbReference>
<dbReference type="EMBL" id="PP926505">
    <property type="protein sequence ID" value="XDJ00159.1"/>
    <property type="molecule type" value="Genomic_DNA"/>
</dbReference>
<dbReference type="InterPro" id="IPR040775">
    <property type="entry name" value="Tail_spike_N"/>
</dbReference>
<dbReference type="Gene3D" id="3.30.2020.50">
    <property type="match status" value="1"/>
</dbReference>
<feature type="domain" description="P22 tailspike C-terminal" evidence="3">
    <location>
        <begin position="487"/>
        <end position="1032"/>
    </location>
</feature>
<dbReference type="SUPFAM" id="SSF51126">
    <property type="entry name" value="Pectin lyase-like"/>
    <property type="match status" value="1"/>
</dbReference>
<proteinExistence type="predicted"/>
<dbReference type="Gene3D" id="2.160.20.20">
    <property type="match status" value="1"/>
</dbReference>
<evidence type="ECO:0000259" key="3">
    <source>
        <dbReference type="Pfam" id="PF09251"/>
    </source>
</evidence>
<evidence type="ECO:0000259" key="4">
    <source>
        <dbReference type="Pfam" id="PF18668"/>
    </source>
</evidence>
<sequence>MANKPTQPLFPLGLETSESSNIKGFNNSGTIEHSPGAVMTFPEDTEVTGLPSSVRYNPDSDEFEGYYENGGWLSLGGGGIRWETLPHAPSSNLLEGRGYLINNTTGASTVVLPSPTRVGDSVTICDAYGKFATYPLTVSPAGNNLYGSTEDMTISTDNVSATFTWSGTEQGWVITSGVGLGQGRVYSREIFTQILASETSAVTLNTPPTIVDVYADGKRLAESKYSLDGNVITFSPSLPASTELQVIEYTPIQLGNGGGSSSSTITWVYNGGSAIGGETEITLDIVVDDVPAIDINGSRQYKNLGFTFDPLTSKITLAQELDAEDEVVVIINGTPNIYNQIDYTLREVARVTNVKDTEVVYFSVGAVLSGYKVIYDKVTQRSYFIPELPTGTTAVSLSSSAVLVHSAGSVDLGALAVSREEYVTLPGSFNFGHIINVKNELLVHDDKKYRWDGALPKVVPAGSTPASTGGVGLGAWVSVGDAAFRQEANKKFKYSVKLSDYSTLQDAVTDAVDGLLIDINYNFTDGESVDFGGKILTINCKAKFIGDGALIFNNMGPGSVINQPFMESKTTPWVIFPWDADGKWITDAALVAATLKQSKIEGYQPGVNDWVKFPGLEALLPQNVKDQHIAATLDIRSASRVEIRNAGGLMAAYLFRSCHHCKVIDSDSIIGGKDGIITFENLSGDWGLGNYVIGGRVHYGSGSGVQFLRNNGGESHNGGVIGVTSWRAGESGFKTYQGSVGGGTARNYNLQFRDSVALSPVWDGFDLGSDPGMAPEPDRPGDLPVSEYPFHQLPNNHLVDNILVMNSLGVGLGMDGSGGYVSNVTVQDCAGAGMLAHTYNRVFSNITVIDCNYLNFDSDQIIIIGDCIVNGIRAAGIKPQPSNGLVISAPNSTISGLVGNVPPDKILVGNLLDPVLGQSRVIGFNSDTAELALRINKLSATLDSGALRSHLNGYAGSGSAWTELTALSGSTPNAVSLKVNRGDYKTTEIPISGTVLPDEGVLDINTMSLYLDAGALWALIRLPDGSKTRMKLSV</sequence>
<dbReference type="GO" id="GO:0051701">
    <property type="term" value="P:biological process involved in interaction with host"/>
    <property type="evidence" value="ECO:0007669"/>
    <property type="project" value="UniProtKB-ARBA"/>
</dbReference>
<dbReference type="GO" id="GO:0044423">
    <property type="term" value="C:virion component"/>
    <property type="evidence" value="ECO:0007669"/>
    <property type="project" value="UniProtKB-KW"/>
</dbReference>
<evidence type="ECO:0000256" key="2">
    <source>
        <dbReference type="ARBA" id="ARBA00022844"/>
    </source>
</evidence>
<feature type="domain" description="Tail spike TSP1/Gp66 N-terminal" evidence="4">
    <location>
        <begin position="416"/>
        <end position="481"/>
    </location>
</feature>
<protein>
    <submittedName>
        <fullName evidence="5">Tailspike</fullName>
    </submittedName>
</protein>
<keyword evidence="2" id="KW-0946">Virion</keyword>
<dbReference type="Pfam" id="PF18668">
    <property type="entry name" value="Tail_spike_N"/>
    <property type="match status" value="1"/>
</dbReference>